<dbReference type="AlphaFoldDB" id="A0A394DDX5"/>
<accession>A0A394DDX5</accession>
<dbReference type="InterPro" id="IPR055414">
    <property type="entry name" value="LRR_R13L4/SHOC2-like"/>
</dbReference>
<dbReference type="GO" id="GO:0043531">
    <property type="term" value="F:ADP binding"/>
    <property type="evidence" value="ECO:0007669"/>
    <property type="project" value="InterPro"/>
</dbReference>
<organism evidence="7 8">
    <name type="scientific">Lupinus angustifolius</name>
    <name type="common">Narrow-leaved blue lupine</name>
    <dbReference type="NCBI Taxonomy" id="3871"/>
    <lineage>
        <taxon>Eukaryota</taxon>
        <taxon>Viridiplantae</taxon>
        <taxon>Streptophyta</taxon>
        <taxon>Embryophyta</taxon>
        <taxon>Tracheophyta</taxon>
        <taxon>Spermatophyta</taxon>
        <taxon>Magnoliopsida</taxon>
        <taxon>eudicotyledons</taxon>
        <taxon>Gunneridae</taxon>
        <taxon>Pentapetalae</taxon>
        <taxon>rosids</taxon>
        <taxon>fabids</taxon>
        <taxon>Fabales</taxon>
        <taxon>Fabaceae</taxon>
        <taxon>Papilionoideae</taxon>
        <taxon>50 kb inversion clade</taxon>
        <taxon>genistoids sensu lato</taxon>
        <taxon>core genistoids</taxon>
        <taxon>Genisteae</taxon>
        <taxon>Lupinus</taxon>
    </lineage>
</organism>
<evidence type="ECO:0000259" key="4">
    <source>
        <dbReference type="Pfam" id="PF00931"/>
    </source>
</evidence>
<dbReference type="SUPFAM" id="SSF52058">
    <property type="entry name" value="L domain-like"/>
    <property type="match status" value="1"/>
</dbReference>
<dbReference type="InterPro" id="IPR032675">
    <property type="entry name" value="LRR_dom_sf"/>
</dbReference>
<dbReference type="Gene3D" id="3.80.10.10">
    <property type="entry name" value="Ribonuclease Inhibitor"/>
    <property type="match status" value="1"/>
</dbReference>
<evidence type="ECO:0000256" key="3">
    <source>
        <dbReference type="SAM" id="Coils"/>
    </source>
</evidence>
<dbReference type="PRINTS" id="PR00364">
    <property type="entry name" value="DISEASERSIST"/>
</dbReference>
<dbReference type="InterPro" id="IPR058922">
    <property type="entry name" value="WHD_DRP"/>
</dbReference>
<proteinExistence type="predicted"/>
<evidence type="ECO:0000256" key="2">
    <source>
        <dbReference type="ARBA" id="ARBA00022821"/>
    </source>
</evidence>
<dbReference type="Pfam" id="PF23598">
    <property type="entry name" value="LRR_14"/>
    <property type="match status" value="1"/>
</dbReference>
<dbReference type="InterPro" id="IPR002182">
    <property type="entry name" value="NB-ARC"/>
</dbReference>
<dbReference type="SUPFAM" id="SSF52540">
    <property type="entry name" value="P-loop containing nucleoside triphosphate hydrolases"/>
    <property type="match status" value="1"/>
</dbReference>
<feature type="domain" description="NB-ARC" evidence="4">
    <location>
        <begin position="161"/>
        <end position="332"/>
    </location>
</feature>
<keyword evidence="8" id="KW-1185">Reference proteome</keyword>
<dbReference type="InterPro" id="IPR036388">
    <property type="entry name" value="WH-like_DNA-bd_sf"/>
</dbReference>
<evidence type="ECO:0000313" key="7">
    <source>
        <dbReference type="EMBL" id="OIW21388.1"/>
    </source>
</evidence>
<keyword evidence="1" id="KW-0677">Repeat</keyword>
<feature type="domain" description="Disease resistance R13L4/SHOC-2-like LRR" evidence="6">
    <location>
        <begin position="541"/>
        <end position="845"/>
    </location>
</feature>
<dbReference type="EMBL" id="MLAU01025000">
    <property type="protein sequence ID" value="OIW21388.1"/>
    <property type="molecule type" value="Genomic_DNA"/>
</dbReference>
<evidence type="ECO:0000256" key="1">
    <source>
        <dbReference type="ARBA" id="ARBA00022737"/>
    </source>
</evidence>
<dbReference type="Gene3D" id="3.40.50.300">
    <property type="entry name" value="P-loop containing nucleotide triphosphate hydrolases"/>
    <property type="match status" value="1"/>
</dbReference>
<reference evidence="7 8" key="1">
    <citation type="journal article" date="2017" name="Plant Biotechnol. J.">
        <title>A comprehensive draft genome sequence for lupin (Lupinus angustifolius), an emerging health food: insights into plant-microbe interactions and legume evolution.</title>
        <authorList>
            <person name="Hane J.K."/>
            <person name="Ming Y."/>
            <person name="Kamphuis L.G."/>
            <person name="Nelson M.N."/>
            <person name="Garg G."/>
            <person name="Atkins C.A."/>
            <person name="Bayer P.E."/>
            <person name="Bravo A."/>
            <person name="Bringans S."/>
            <person name="Cannon S."/>
            <person name="Edwards D."/>
            <person name="Foley R."/>
            <person name="Gao L.L."/>
            <person name="Harrison M.J."/>
            <person name="Huang W."/>
            <person name="Hurgobin B."/>
            <person name="Li S."/>
            <person name="Liu C.W."/>
            <person name="McGrath A."/>
            <person name="Morahan G."/>
            <person name="Murray J."/>
            <person name="Weller J."/>
            <person name="Jian J."/>
            <person name="Singh K.B."/>
        </authorList>
    </citation>
    <scope>NUCLEOTIDE SEQUENCE [LARGE SCALE GENOMIC DNA]</scope>
    <source>
        <strain evidence="8">cv. Tanjil</strain>
        <tissue evidence="7">Whole plant</tissue>
    </source>
</reference>
<dbReference type="Gene3D" id="1.20.5.4130">
    <property type="match status" value="1"/>
</dbReference>
<dbReference type="Gene3D" id="1.10.10.10">
    <property type="entry name" value="Winged helix-like DNA-binding domain superfamily/Winged helix DNA-binding domain"/>
    <property type="match status" value="1"/>
</dbReference>
<dbReference type="Pfam" id="PF23559">
    <property type="entry name" value="WHD_DRP"/>
    <property type="match status" value="1"/>
</dbReference>
<gene>
    <name evidence="7" type="ORF">TanjilG_02533</name>
</gene>
<protein>
    <submittedName>
        <fullName evidence="7">Uncharacterized protein</fullName>
    </submittedName>
</protein>
<dbReference type="Gramene" id="OIW21388">
    <property type="protein sequence ID" value="OIW21388"/>
    <property type="gene ID" value="TanjilG_02533"/>
</dbReference>
<evidence type="ECO:0000259" key="6">
    <source>
        <dbReference type="Pfam" id="PF23598"/>
    </source>
</evidence>
<keyword evidence="2" id="KW-0611">Plant defense</keyword>
<dbReference type="FunFam" id="1.10.10.10:FF:000322">
    <property type="entry name" value="Probable disease resistance protein At1g63360"/>
    <property type="match status" value="1"/>
</dbReference>
<dbReference type="FunFam" id="3.40.50.300:FF:001091">
    <property type="entry name" value="Probable disease resistance protein At1g61300"/>
    <property type="match status" value="1"/>
</dbReference>
<dbReference type="STRING" id="3871.A0A394DDX5"/>
<comment type="caution">
    <text evidence="7">The sequence shown here is derived from an EMBL/GenBank/DDBJ whole genome shotgun (WGS) entry which is preliminary data.</text>
</comment>
<dbReference type="Proteomes" id="UP000188354">
    <property type="component" value="Unassembled WGS sequence"/>
</dbReference>
<dbReference type="InterPro" id="IPR027417">
    <property type="entry name" value="P-loop_NTPase"/>
</dbReference>
<dbReference type="GO" id="GO:0098542">
    <property type="term" value="P:defense response to other organism"/>
    <property type="evidence" value="ECO:0007669"/>
    <property type="project" value="TreeGrafter"/>
</dbReference>
<evidence type="ECO:0000313" key="8">
    <source>
        <dbReference type="Proteomes" id="UP000188354"/>
    </source>
</evidence>
<dbReference type="PANTHER" id="PTHR23155">
    <property type="entry name" value="DISEASE RESISTANCE PROTEIN RP"/>
    <property type="match status" value="1"/>
</dbReference>
<dbReference type="InterPro" id="IPR044974">
    <property type="entry name" value="Disease_R_plants"/>
</dbReference>
<evidence type="ECO:0000259" key="5">
    <source>
        <dbReference type="Pfam" id="PF23559"/>
    </source>
</evidence>
<sequence>MLRGVPEEVAEINEELESIEYFINHTDRMVVAAGQYNKDGLKKMVKHMREATLRIEEVTEDYMNIQQQQPPSDPGCGATTNFIKTMIPRLRVSYEIQDIKSSIVDIKERFDSLEQGSCFRQIKERSCFEKGSSSESQNVPPQHTLQRNALYVEEDDVVGFEAPRDEVIGWLKERREDRTVIVVVGMGGQGKTTLAKTVYDKVIRDFDCHAWIEVSPTYTLHGLFRAMLDKFNERNEEISKMGLDSLVKEVRKYLQMKRYVFFFDDVWNKDFWTEIEPIVFDNKKESRIVITTRNMEVAKLCKVSSFVHILNLQPLSPQQSMELFFKKAFRNEPPGGECPTWLEDISSNLLKNCKGLPLAIVSIGNLLTLDKSSPKLQFLCKSLIFELDWNQCSFRISNTFCLSYDDLPFYLKPCLLYFGIYPKDYKVKHKRLIRHWVAEGFVKFKSHKTLEDDAEQYLKELMDRSLVQISSFSIYGKPKTYSVHFLVHDMILKKIKDMNFCHFVNHSKNDPSLLSWKIRRLQIETNPNDYWNVTNIEGSLIRSLYVFQEEELPKEFVRKIPAKYKQLRVFDFENNKLKYIPQNFCSLIHLRYLSFRNTKVHTLPGSIGNLHNLESLDIKLTKIQEMPREITNLTKLRHLLVDGLQIMEGVGDLKSLQTLRDVEIGNPGKELEKLRQLRVLGLILDEQNYLSACSSINKMQHLEKLFINASEVDESIDWGCLSPMPALQKLHLEGQLKRFPEWIPKHQNLVALTLRFSNLTDPLKPLIHLPNLLSLSLIMAYGGETLRFKNGELPKLRKLVLKELHLLDSIDINEGALPSLEKLMLHNIPYFIQVPSGINHLGKLQVLCIDEMPREFVDRIRENIWINNNVRQVTISNGKKIGRY</sequence>
<feature type="domain" description="Disease resistance protein winged helix" evidence="5">
    <location>
        <begin position="420"/>
        <end position="491"/>
    </location>
</feature>
<feature type="coiled-coil region" evidence="3">
    <location>
        <begin position="41"/>
        <end position="68"/>
    </location>
</feature>
<dbReference type="Pfam" id="PF00931">
    <property type="entry name" value="NB-ARC"/>
    <property type="match status" value="1"/>
</dbReference>
<dbReference type="InterPro" id="IPR042197">
    <property type="entry name" value="Apaf_helical"/>
</dbReference>
<name>A0A394DDX5_LUPAN</name>
<keyword evidence="3" id="KW-0175">Coiled coil</keyword>
<dbReference type="PANTHER" id="PTHR23155:SF1052">
    <property type="entry name" value="DISEASE RESISTANCE PROTEIN RPM1"/>
    <property type="match status" value="1"/>
</dbReference>
<dbReference type="Gene3D" id="1.10.8.430">
    <property type="entry name" value="Helical domain of apoptotic protease-activating factors"/>
    <property type="match status" value="1"/>
</dbReference>